<reference evidence="2 3" key="1">
    <citation type="journal article" date="2009" name="Stand. Genomic Sci.">
        <title>Complete genome sequence of Kangiella koreensis type strain (SW-125).</title>
        <authorList>
            <person name="Han C."/>
            <person name="Sikorski J."/>
            <person name="Lapidus A."/>
            <person name="Nolan M."/>
            <person name="Glavina Del Rio T."/>
            <person name="Tice H."/>
            <person name="Cheng J.F."/>
            <person name="Lucas S."/>
            <person name="Chen F."/>
            <person name="Copeland A."/>
            <person name="Ivanova N."/>
            <person name="Mavromatis K."/>
            <person name="Ovchinnikova G."/>
            <person name="Pati A."/>
            <person name="Bruce D."/>
            <person name="Goodwin L."/>
            <person name="Pitluck S."/>
            <person name="Chen A."/>
            <person name="Palaniappan K."/>
            <person name="Land M."/>
            <person name="Hauser L."/>
            <person name="Chang Y.J."/>
            <person name="Jeffries C.D."/>
            <person name="Chain P."/>
            <person name="Saunders E."/>
            <person name="Brettin T."/>
            <person name="Goker M."/>
            <person name="Tindall B.J."/>
            <person name="Bristow J."/>
            <person name="Eisen J.A."/>
            <person name="Markowitz V."/>
            <person name="Hugenholtz P."/>
            <person name="Kyrpides N.C."/>
            <person name="Klenk H.P."/>
            <person name="Detter J.C."/>
        </authorList>
    </citation>
    <scope>NUCLEOTIDE SEQUENCE [LARGE SCALE GENOMIC DNA]</scope>
    <source>
        <strain evidence="3">DSM 16069 / KCTC 12182 / SW-125</strain>
    </source>
</reference>
<feature type="transmembrane region" description="Helical" evidence="1">
    <location>
        <begin position="28"/>
        <end position="49"/>
    </location>
</feature>
<accession>C7RBF7</accession>
<feature type="transmembrane region" description="Helical" evidence="1">
    <location>
        <begin position="61"/>
        <end position="79"/>
    </location>
</feature>
<keyword evidence="3" id="KW-1185">Reference proteome</keyword>
<dbReference type="HOGENOM" id="CLU_1978529_0_0_6"/>
<evidence type="ECO:0000256" key="1">
    <source>
        <dbReference type="SAM" id="Phobius"/>
    </source>
</evidence>
<feature type="transmembrane region" description="Helical" evidence="1">
    <location>
        <begin position="105"/>
        <end position="125"/>
    </location>
</feature>
<dbReference type="STRING" id="523791.Kkor_1180"/>
<dbReference type="KEGG" id="kko:Kkor_1180"/>
<sequence>MISIYKRLYYGYYIYLKEKGKTVNNADIGIFVGLSHLVLYALLLLILNFLDIFVLNKENHIYVLIAVVCFESILMKVLFGKDNLARIKEDYDSLTERKKNFYKKAILFLTPISVLLTTLIIFFTYR</sequence>
<evidence type="ECO:0000313" key="2">
    <source>
        <dbReference type="EMBL" id="ACV26599.1"/>
    </source>
</evidence>
<name>C7RBF7_KANKD</name>
<keyword evidence="1" id="KW-0472">Membrane</keyword>
<dbReference type="EMBL" id="CP001707">
    <property type="protein sequence ID" value="ACV26599.1"/>
    <property type="molecule type" value="Genomic_DNA"/>
</dbReference>
<dbReference type="AlphaFoldDB" id="C7RBF7"/>
<organism evidence="2 3">
    <name type="scientific">Kangiella koreensis (strain DSM 16069 / JCM 12317 / KCTC 12182 / SW-125)</name>
    <dbReference type="NCBI Taxonomy" id="523791"/>
    <lineage>
        <taxon>Bacteria</taxon>
        <taxon>Pseudomonadati</taxon>
        <taxon>Pseudomonadota</taxon>
        <taxon>Gammaproteobacteria</taxon>
        <taxon>Kangiellales</taxon>
        <taxon>Kangiellaceae</taxon>
        <taxon>Kangiella</taxon>
    </lineage>
</organism>
<proteinExistence type="predicted"/>
<dbReference type="Proteomes" id="UP000001231">
    <property type="component" value="Chromosome"/>
</dbReference>
<gene>
    <name evidence="2" type="ordered locus">Kkor_1180</name>
</gene>
<protein>
    <submittedName>
        <fullName evidence="2">Uncharacterized protein</fullName>
    </submittedName>
</protein>
<evidence type="ECO:0000313" key="3">
    <source>
        <dbReference type="Proteomes" id="UP000001231"/>
    </source>
</evidence>
<dbReference type="InParanoid" id="C7RBF7"/>
<keyword evidence="1" id="KW-1133">Transmembrane helix</keyword>
<keyword evidence="1" id="KW-0812">Transmembrane</keyword>